<dbReference type="EMBL" id="JABBGH010000003">
    <property type="protein sequence ID" value="NML66932.1"/>
    <property type="molecule type" value="Genomic_DNA"/>
</dbReference>
<evidence type="ECO:0008006" key="4">
    <source>
        <dbReference type="Google" id="ProtNLM"/>
    </source>
</evidence>
<gene>
    <name evidence="2" type="ORF">HHL22_17135</name>
</gene>
<evidence type="ECO:0000313" key="2">
    <source>
        <dbReference type="EMBL" id="NML66932.1"/>
    </source>
</evidence>
<keyword evidence="3" id="KW-1185">Reference proteome</keyword>
<dbReference type="InterPro" id="IPR011990">
    <property type="entry name" value="TPR-like_helical_dom_sf"/>
</dbReference>
<organism evidence="2 3">
    <name type="scientific">Hymenobacter polaris</name>
    <dbReference type="NCBI Taxonomy" id="2682546"/>
    <lineage>
        <taxon>Bacteria</taxon>
        <taxon>Pseudomonadati</taxon>
        <taxon>Bacteroidota</taxon>
        <taxon>Cytophagia</taxon>
        <taxon>Cytophagales</taxon>
        <taxon>Hymenobacteraceae</taxon>
        <taxon>Hymenobacter</taxon>
    </lineage>
</organism>
<feature type="chain" id="PRO_5031099358" description="Tetratricopeptide repeat protein" evidence="1">
    <location>
        <begin position="29"/>
        <end position="398"/>
    </location>
</feature>
<evidence type="ECO:0000313" key="3">
    <source>
        <dbReference type="Proteomes" id="UP000559626"/>
    </source>
</evidence>
<protein>
    <recommendedName>
        <fullName evidence="4">Tetratricopeptide repeat protein</fullName>
    </recommendedName>
</protein>
<feature type="signal peptide" evidence="1">
    <location>
        <begin position="1"/>
        <end position="28"/>
    </location>
</feature>
<sequence length="398" mass="42618">MSPATRILRSLRLTIGAALLLLGQPAGAQQLLDFHYTDSLTQTLLEQRRYRALDSVGRAARALGAGYPALSRRLGAGALAAGRPAAALGYYGAAQAANPLDPAARAGLALAYQALNQPGPAALLARPLPDSLRRALGLPGPGAVTSVEAEASVLLTTEQRRGAASFGRLGVGSRLGGRWALGQEVSYYRQAIELPPRLNFPGEGPNHVSRQWQYHALLTGQLAPRWQVKGGYDFITYDLGHNHLGYLALAYARPYFVVQAGAYAGTLADSARLQTDLRLTVYPLGSLRLYAFGRGSVVASGGRAYPNGLLGLGGQLRPRLWAEAWASGGQVPVLAELDGTYVYNLLDPLRRRAAASLLILASRQLVLRLTYGVEQRRLALTDSDYSLHSLTASLAWTW</sequence>
<accession>A0A7Y0AGU2</accession>
<name>A0A7Y0AGU2_9BACT</name>
<dbReference type="Proteomes" id="UP000559626">
    <property type="component" value="Unassembled WGS sequence"/>
</dbReference>
<dbReference type="AlphaFoldDB" id="A0A7Y0AGU2"/>
<dbReference type="Gene3D" id="1.25.40.10">
    <property type="entry name" value="Tetratricopeptide repeat domain"/>
    <property type="match status" value="1"/>
</dbReference>
<evidence type="ECO:0000256" key="1">
    <source>
        <dbReference type="SAM" id="SignalP"/>
    </source>
</evidence>
<dbReference type="RefSeq" id="WP_169532634.1">
    <property type="nucleotide sequence ID" value="NZ_JABBGH010000003.1"/>
</dbReference>
<reference evidence="2 3" key="1">
    <citation type="submission" date="2020-04" db="EMBL/GenBank/DDBJ databases">
        <title>Hymenobacter polaris sp. nov., isolated from Arctic soil.</title>
        <authorList>
            <person name="Dahal R.H."/>
        </authorList>
    </citation>
    <scope>NUCLEOTIDE SEQUENCE [LARGE SCALE GENOMIC DNA]</scope>
    <source>
        <strain evidence="2 3">RP-2-7</strain>
    </source>
</reference>
<dbReference type="SUPFAM" id="SSF48452">
    <property type="entry name" value="TPR-like"/>
    <property type="match status" value="1"/>
</dbReference>
<comment type="caution">
    <text evidence="2">The sequence shown here is derived from an EMBL/GenBank/DDBJ whole genome shotgun (WGS) entry which is preliminary data.</text>
</comment>
<proteinExistence type="predicted"/>
<keyword evidence="1" id="KW-0732">Signal</keyword>